<dbReference type="InterPro" id="IPR050490">
    <property type="entry name" value="Bact_solute-bd_prot1"/>
</dbReference>
<dbReference type="Proteomes" id="UP000245412">
    <property type="component" value="Unassembled WGS sequence"/>
</dbReference>
<evidence type="ECO:0000313" key="3">
    <source>
        <dbReference type="EMBL" id="PWJ77437.1"/>
    </source>
</evidence>
<keyword evidence="1" id="KW-0732">Signal</keyword>
<organism evidence="3 4">
    <name type="scientific">Murimonas intestini</name>
    <dbReference type="NCBI Taxonomy" id="1337051"/>
    <lineage>
        <taxon>Bacteria</taxon>
        <taxon>Bacillati</taxon>
        <taxon>Bacillota</taxon>
        <taxon>Clostridia</taxon>
        <taxon>Lachnospirales</taxon>
        <taxon>Lachnospiraceae</taxon>
        <taxon>Murimonas</taxon>
    </lineage>
</organism>
<dbReference type="RefSeq" id="WP_257497678.1">
    <property type="nucleotide sequence ID" value="NZ_CANTIO010000027.1"/>
</dbReference>
<sequence>MRRGFKKTIAFAGAAAMALSLTACGGGSGSAKGSNESSKEGAAKDEVTSVNVHIPTAYDLPDAQLVEDEINKITEDKYKLHLDLNFISTGNWLNQSNLLFTGDEADVIAVYSTPLTTYVRNGQLADLTDYYNNSTEGMKGIWSEAEINGTSVNGKIYAIPNMRNFGNYFGVTVDKDIAAEYGWEAGQKITFEDLDKFLADMHEKYPDRYGLAPQGGDTLIGQWSWDGLGDTKMIGVLPDQGQSTEVQNLFDTDDFQDFCNWAHKWYQDGYIMKDILSNTEPWQGMIRNKKAVAALNNYGPNKLEGMINVVILDKWVPAGNYQDLCYGISMNSKKKDAAWKAMEILYTDKEVGILLNNGIEGKHYVKNEDGTISIPDGKSAADCGYGMSELNWITPYSANSYPLQTNGADYFEKLKDFNASTLKSKANGFFFDNTEVADQYTACCNVMDKYYKALMSGAVDVESTVKQANEELKAAGIDDIIKAKQEQLDAFFAQQTK</sequence>
<dbReference type="SUPFAM" id="SSF53850">
    <property type="entry name" value="Periplasmic binding protein-like II"/>
    <property type="match status" value="1"/>
</dbReference>
<name>A0AB73T782_9FIRM</name>
<dbReference type="Gene3D" id="3.40.190.10">
    <property type="entry name" value="Periplasmic binding protein-like II"/>
    <property type="match status" value="1"/>
</dbReference>
<dbReference type="AlphaFoldDB" id="A0AB73T782"/>
<reference evidence="3 4" key="1">
    <citation type="submission" date="2018-05" db="EMBL/GenBank/DDBJ databases">
        <authorList>
            <person name="Goeker M."/>
            <person name="Huntemann M."/>
            <person name="Clum A."/>
            <person name="Pillay M."/>
            <person name="Palaniappan K."/>
            <person name="Varghese N."/>
            <person name="Mikhailova N."/>
            <person name="Stamatis D."/>
            <person name="Reddy T."/>
            <person name="Daum C."/>
            <person name="Shapiro N."/>
            <person name="Ivanova N."/>
            <person name="Kyrpides N."/>
            <person name="Woyke T."/>
        </authorList>
    </citation>
    <scope>NUCLEOTIDE SEQUENCE [LARGE SCALE GENOMIC DNA]</scope>
    <source>
        <strain evidence="3 4">DSM 26524</strain>
    </source>
</reference>
<evidence type="ECO:0000259" key="2">
    <source>
        <dbReference type="Pfam" id="PF12010"/>
    </source>
</evidence>
<dbReference type="PANTHER" id="PTHR43649:SF17">
    <property type="entry name" value="ABC TRANSPORTER SOLUTE BINDING PROTEIN-SUGAR TRANSPORT"/>
    <property type="match status" value="1"/>
</dbReference>
<keyword evidence="4" id="KW-1185">Reference proteome</keyword>
<accession>A0AB73T782</accession>
<feature type="domain" description="DUF3502" evidence="2">
    <location>
        <begin position="426"/>
        <end position="492"/>
    </location>
</feature>
<evidence type="ECO:0000313" key="4">
    <source>
        <dbReference type="Proteomes" id="UP000245412"/>
    </source>
</evidence>
<dbReference type="Pfam" id="PF12010">
    <property type="entry name" value="DUF3502"/>
    <property type="match status" value="1"/>
</dbReference>
<dbReference type="InterPro" id="IPR022627">
    <property type="entry name" value="DUF3502"/>
</dbReference>
<proteinExistence type="predicted"/>
<dbReference type="PROSITE" id="PS51257">
    <property type="entry name" value="PROKAR_LIPOPROTEIN"/>
    <property type="match status" value="1"/>
</dbReference>
<evidence type="ECO:0000256" key="1">
    <source>
        <dbReference type="SAM" id="SignalP"/>
    </source>
</evidence>
<comment type="caution">
    <text evidence="3">The sequence shown here is derived from an EMBL/GenBank/DDBJ whole genome shotgun (WGS) entry which is preliminary data.</text>
</comment>
<protein>
    <submittedName>
        <fullName evidence="3">Aldouronate transport system substrate-binding protein</fullName>
    </submittedName>
</protein>
<feature type="signal peptide" evidence="1">
    <location>
        <begin position="1"/>
        <end position="25"/>
    </location>
</feature>
<gene>
    <name evidence="3" type="ORF">C7383_103282</name>
</gene>
<dbReference type="EMBL" id="QGGY01000003">
    <property type="protein sequence ID" value="PWJ77437.1"/>
    <property type="molecule type" value="Genomic_DNA"/>
</dbReference>
<feature type="chain" id="PRO_5044499827" evidence="1">
    <location>
        <begin position="26"/>
        <end position="497"/>
    </location>
</feature>
<dbReference type="PANTHER" id="PTHR43649">
    <property type="entry name" value="ARABINOSE-BINDING PROTEIN-RELATED"/>
    <property type="match status" value="1"/>
</dbReference>